<protein>
    <recommendedName>
        <fullName evidence="6">Short-chain dehydrogenase</fullName>
    </recommendedName>
</protein>
<gene>
    <name evidence="4" type="ORF">CLO192961_LOCUS160757</name>
</gene>
<evidence type="ECO:0000256" key="3">
    <source>
        <dbReference type="RuleBase" id="RU000363"/>
    </source>
</evidence>
<accession>A0ABY6U3R5</accession>
<dbReference type="SUPFAM" id="SSF51735">
    <property type="entry name" value="NAD(P)-binding Rossmann-fold domains"/>
    <property type="match status" value="1"/>
</dbReference>
<evidence type="ECO:0000256" key="1">
    <source>
        <dbReference type="ARBA" id="ARBA00006484"/>
    </source>
</evidence>
<evidence type="ECO:0000256" key="2">
    <source>
        <dbReference type="ARBA" id="ARBA00023002"/>
    </source>
</evidence>
<dbReference type="PANTHER" id="PTHR24320:SF283">
    <property type="entry name" value="RETINOL DEHYDROGENASE 11"/>
    <property type="match status" value="1"/>
</dbReference>
<dbReference type="EMBL" id="CABFNS010000732">
    <property type="protein sequence ID" value="VUC25247.1"/>
    <property type="molecule type" value="Genomic_DNA"/>
</dbReference>
<proteinExistence type="inferred from homology"/>
<evidence type="ECO:0008006" key="6">
    <source>
        <dbReference type="Google" id="ProtNLM"/>
    </source>
</evidence>
<name>A0ABY6U3R5_BIOOC</name>
<dbReference type="PRINTS" id="PR00081">
    <property type="entry name" value="GDHRDH"/>
</dbReference>
<evidence type="ECO:0000313" key="5">
    <source>
        <dbReference type="Proteomes" id="UP000766486"/>
    </source>
</evidence>
<dbReference type="Gene3D" id="3.40.50.720">
    <property type="entry name" value="NAD(P)-binding Rossmann-like Domain"/>
    <property type="match status" value="1"/>
</dbReference>
<dbReference type="Proteomes" id="UP000766486">
    <property type="component" value="Unassembled WGS sequence"/>
</dbReference>
<sequence>MSQYTPETTGEQVAADCQAQIKNKTVLITGASPGGLGANFAKVIAKHEPASILLATRDLSKAEITAKEISELSPKVRVRSIKLDLTSLKQVRAAADEINSLNEKIDVIVNNAGIMGPAHSKTVDGIESHFATNHIGPFLFTNLLLNKQLGLSSPGKLRVVNISSNGYRLSPIRFEDWNFDDGKTYNRWAAYGQSKTANMLFSRSLAHKLGSRGVTSVSVHPGISQTPLSKDLTMEDFMEIGPLDRAQGHASHWGHNVQYKTPSQAVATHVFAAFHPSLDAPGWSLPWLIKSIAAKRQHTDNILLEYNGAYLAESRPQSDKTVHCWGRDAIDAERLWALSEGIIDQKFDY</sequence>
<dbReference type="Pfam" id="PF00106">
    <property type="entry name" value="adh_short"/>
    <property type="match status" value="2"/>
</dbReference>
<dbReference type="InterPro" id="IPR036291">
    <property type="entry name" value="NAD(P)-bd_dom_sf"/>
</dbReference>
<dbReference type="PANTHER" id="PTHR24320">
    <property type="entry name" value="RETINOL DEHYDROGENASE"/>
    <property type="match status" value="1"/>
</dbReference>
<comment type="caution">
    <text evidence="4">The sequence shown here is derived from an EMBL/GenBank/DDBJ whole genome shotgun (WGS) entry which is preliminary data.</text>
</comment>
<dbReference type="PRINTS" id="PR00080">
    <property type="entry name" value="SDRFAMILY"/>
</dbReference>
<reference evidence="4 5" key="1">
    <citation type="submission" date="2019-06" db="EMBL/GenBank/DDBJ databases">
        <authorList>
            <person name="Broberg M."/>
        </authorList>
    </citation>
    <scope>NUCLEOTIDE SEQUENCE [LARGE SCALE GENOMIC DNA]</scope>
</reference>
<keyword evidence="2" id="KW-0560">Oxidoreductase</keyword>
<comment type="similarity">
    <text evidence="1 3">Belongs to the short-chain dehydrogenases/reductases (SDR) family.</text>
</comment>
<evidence type="ECO:0000313" key="4">
    <source>
        <dbReference type="EMBL" id="VUC25247.1"/>
    </source>
</evidence>
<organism evidence="4 5">
    <name type="scientific">Bionectria ochroleuca</name>
    <name type="common">Gliocladium roseum</name>
    <dbReference type="NCBI Taxonomy" id="29856"/>
    <lineage>
        <taxon>Eukaryota</taxon>
        <taxon>Fungi</taxon>
        <taxon>Dikarya</taxon>
        <taxon>Ascomycota</taxon>
        <taxon>Pezizomycotina</taxon>
        <taxon>Sordariomycetes</taxon>
        <taxon>Hypocreomycetidae</taxon>
        <taxon>Hypocreales</taxon>
        <taxon>Bionectriaceae</taxon>
        <taxon>Clonostachys</taxon>
    </lineage>
</organism>
<dbReference type="InterPro" id="IPR002347">
    <property type="entry name" value="SDR_fam"/>
</dbReference>
<keyword evidence="5" id="KW-1185">Reference proteome</keyword>